<dbReference type="EMBL" id="JAPFFF010000056">
    <property type="protein sequence ID" value="KAK8838203.1"/>
    <property type="molecule type" value="Genomic_DNA"/>
</dbReference>
<proteinExistence type="predicted"/>
<comment type="caution">
    <text evidence="1">The sequence shown here is derived from an EMBL/GenBank/DDBJ whole genome shotgun (WGS) entry which is preliminary data.</text>
</comment>
<protein>
    <submittedName>
        <fullName evidence="1">Uncharacterized protein</fullName>
    </submittedName>
</protein>
<name>A0ABR2GX20_9EUKA</name>
<gene>
    <name evidence="1" type="ORF">M9Y10_035622</name>
</gene>
<sequence length="129" mass="15377">MNLPKMPFALIHSLFLDIDEGTITLNLQSYKTYTALAEAESLLRLMIFTSKGFSYLALNMQNDYSNHCTTFSEIIEKIEIKKKKKKWQKYISRLIMAAYSSRWRLFYLMRQFHLHVYMSSLMQRLIGFK</sequence>
<organism evidence="1 2">
    <name type="scientific">Tritrichomonas musculus</name>
    <dbReference type="NCBI Taxonomy" id="1915356"/>
    <lineage>
        <taxon>Eukaryota</taxon>
        <taxon>Metamonada</taxon>
        <taxon>Parabasalia</taxon>
        <taxon>Tritrichomonadida</taxon>
        <taxon>Tritrichomonadidae</taxon>
        <taxon>Tritrichomonas</taxon>
    </lineage>
</organism>
<reference evidence="1 2" key="1">
    <citation type="submission" date="2024-04" db="EMBL/GenBank/DDBJ databases">
        <title>Tritrichomonas musculus Genome.</title>
        <authorList>
            <person name="Alves-Ferreira E."/>
            <person name="Grigg M."/>
            <person name="Lorenzi H."/>
            <person name="Galac M."/>
        </authorList>
    </citation>
    <scope>NUCLEOTIDE SEQUENCE [LARGE SCALE GENOMIC DNA]</scope>
    <source>
        <strain evidence="1 2">EAF2021</strain>
    </source>
</reference>
<evidence type="ECO:0000313" key="1">
    <source>
        <dbReference type="EMBL" id="KAK8838203.1"/>
    </source>
</evidence>
<accession>A0ABR2GX20</accession>
<dbReference type="Proteomes" id="UP001470230">
    <property type="component" value="Unassembled WGS sequence"/>
</dbReference>
<evidence type="ECO:0000313" key="2">
    <source>
        <dbReference type="Proteomes" id="UP001470230"/>
    </source>
</evidence>
<keyword evidence="2" id="KW-1185">Reference proteome</keyword>